<protein>
    <submittedName>
        <fullName evidence="2">Hint domain-containing protein</fullName>
    </submittedName>
</protein>
<evidence type="ECO:0000313" key="2">
    <source>
        <dbReference type="EMBL" id="QXT39226.1"/>
    </source>
</evidence>
<feature type="domain" description="Hedgehog/Intein (Hint)" evidence="1">
    <location>
        <begin position="35"/>
        <end position="168"/>
    </location>
</feature>
<dbReference type="Pfam" id="PF13403">
    <property type="entry name" value="Hint_2"/>
    <property type="match status" value="1"/>
</dbReference>
<gene>
    <name evidence="2" type="ORF">KYE46_15065</name>
</gene>
<dbReference type="Proteomes" id="UP000825009">
    <property type="component" value="Chromosome"/>
</dbReference>
<accession>A0A8F6TWX7</accession>
<dbReference type="RefSeq" id="WP_219001652.1">
    <property type="nucleotide sequence ID" value="NZ_CP079194.1"/>
</dbReference>
<reference evidence="2 3" key="1">
    <citation type="submission" date="2021-07" db="EMBL/GenBank/DDBJ databases">
        <title>A novel Jannaschia species isolated from marine dinoflagellate Ceratoperidinium margalefii.</title>
        <authorList>
            <person name="Jiang Y."/>
            <person name="Li Z."/>
        </authorList>
    </citation>
    <scope>NUCLEOTIDE SEQUENCE [LARGE SCALE GENOMIC DNA]</scope>
    <source>
        <strain evidence="2 3">J12C1-MA-4</strain>
    </source>
</reference>
<organism evidence="2 3">
    <name type="scientific">Gymnodinialimonas ceratoperidinii</name>
    <dbReference type="NCBI Taxonomy" id="2856823"/>
    <lineage>
        <taxon>Bacteria</taxon>
        <taxon>Pseudomonadati</taxon>
        <taxon>Pseudomonadota</taxon>
        <taxon>Alphaproteobacteria</taxon>
        <taxon>Rhodobacterales</taxon>
        <taxon>Paracoccaceae</taxon>
        <taxon>Gymnodinialimonas</taxon>
    </lineage>
</organism>
<proteinExistence type="predicted"/>
<name>A0A8F6TWX7_9RHOB</name>
<evidence type="ECO:0000313" key="3">
    <source>
        <dbReference type="Proteomes" id="UP000825009"/>
    </source>
</evidence>
<sequence>MQLTHEKMFPVEQAVSDVSPHDQAVHLPDLPRQSLSADTIVQTEDGLLPLASVRVGQRLRTRLGTLEPVTRITRYHFTLSQLHDQPEAAPIRFDEDALPDLQQDCAVLMSADCPITRATSGGHAETYPASAFCDGGAIRRVLPEGGIDFIRVHLDSPHQISAGGIWVELDKDARPVSSKVAVPHMTGDRRVFRPIHG</sequence>
<keyword evidence="3" id="KW-1185">Reference proteome</keyword>
<evidence type="ECO:0000259" key="1">
    <source>
        <dbReference type="Pfam" id="PF13403"/>
    </source>
</evidence>
<dbReference type="InterPro" id="IPR028992">
    <property type="entry name" value="Hedgehog/Intein_dom"/>
</dbReference>
<dbReference type="EMBL" id="CP079194">
    <property type="protein sequence ID" value="QXT39226.1"/>
    <property type="molecule type" value="Genomic_DNA"/>
</dbReference>
<dbReference type="KEGG" id="gce:KYE46_15065"/>
<dbReference type="AlphaFoldDB" id="A0A8F6TWX7"/>